<keyword evidence="2" id="KW-1185">Reference proteome</keyword>
<organism evidence="1 2">
    <name type="scientific">Stratiformator vulcanicus</name>
    <dbReference type="NCBI Taxonomy" id="2527980"/>
    <lineage>
        <taxon>Bacteria</taxon>
        <taxon>Pseudomonadati</taxon>
        <taxon>Planctomycetota</taxon>
        <taxon>Planctomycetia</taxon>
        <taxon>Planctomycetales</taxon>
        <taxon>Planctomycetaceae</taxon>
        <taxon>Stratiformator</taxon>
    </lineage>
</organism>
<name>A0A517R635_9PLAN</name>
<evidence type="ECO:0000313" key="1">
    <source>
        <dbReference type="EMBL" id="QDT39305.1"/>
    </source>
</evidence>
<gene>
    <name evidence="1" type="ORF">Pan189_37110</name>
</gene>
<proteinExistence type="predicted"/>
<dbReference type="AlphaFoldDB" id="A0A517R635"/>
<protein>
    <submittedName>
        <fullName evidence="1">Uncharacterized protein</fullName>
    </submittedName>
</protein>
<sequence length="163" mass="18630">MAQLESDREELMAEATALVPRVEWMDDSGQRVVAGLFRDGRLAVYFEADPVYQFDSSGRLRRAFACGRLYRTQGETLAELTRQRGNRSTQLNRRDLNHKETTEFLQDAVSRLNRLHERISEAMSPHRVVAEDESDADAVELLRGRIRQAAETSALAPRIRGKR</sequence>
<accession>A0A517R635</accession>
<dbReference type="Proteomes" id="UP000317318">
    <property type="component" value="Chromosome"/>
</dbReference>
<dbReference type="KEGG" id="svp:Pan189_37110"/>
<dbReference type="OrthoDB" id="286365at2"/>
<dbReference type="RefSeq" id="WP_145365453.1">
    <property type="nucleotide sequence ID" value="NZ_CP036268.1"/>
</dbReference>
<reference evidence="1 2" key="1">
    <citation type="submission" date="2019-02" db="EMBL/GenBank/DDBJ databases">
        <title>Deep-cultivation of Planctomycetes and their phenomic and genomic characterization uncovers novel biology.</title>
        <authorList>
            <person name="Wiegand S."/>
            <person name="Jogler M."/>
            <person name="Boedeker C."/>
            <person name="Pinto D."/>
            <person name="Vollmers J."/>
            <person name="Rivas-Marin E."/>
            <person name="Kohn T."/>
            <person name="Peeters S.H."/>
            <person name="Heuer A."/>
            <person name="Rast P."/>
            <person name="Oberbeckmann S."/>
            <person name="Bunk B."/>
            <person name="Jeske O."/>
            <person name="Meyerdierks A."/>
            <person name="Storesund J.E."/>
            <person name="Kallscheuer N."/>
            <person name="Luecker S."/>
            <person name="Lage O.M."/>
            <person name="Pohl T."/>
            <person name="Merkel B.J."/>
            <person name="Hornburger P."/>
            <person name="Mueller R.-W."/>
            <person name="Bruemmer F."/>
            <person name="Labrenz M."/>
            <person name="Spormann A.M."/>
            <person name="Op den Camp H."/>
            <person name="Overmann J."/>
            <person name="Amann R."/>
            <person name="Jetten M.S.M."/>
            <person name="Mascher T."/>
            <person name="Medema M.H."/>
            <person name="Devos D.P."/>
            <person name="Kaster A.-K."/>
            <person name="Ovreas L."/>
            <person name="Rohde M."/>
            <person name="Galperin M.Y."/>
            <person name="Jogler C."/>
        </authorList>
    </citation>
    <scope>NUCLEOTIDE SEQUENCE [LARGE SCALE GENOMIC DNA]</scope>
    <source>
        <strain evidence="1 2">Pan189</strain>
    </source>
</reference>
<evidence type="ECO:0000313" key="2">
    <source>
        <dbReference type="Proteomes" id="UP000317318"/>
    </source>
</evidence>
<dbReference type="EMBL" id="CP036268">
    <property type="protein sequence ID" value="QDT39305.1"/>
    <property type="molecule type" value="Genomic_DNA"/>
</dbReference>